<dbReference type="AlphaFoldDB" id="A0A2S4VCY7"/>
<gene>
    <name evidence="1" type="ORF">PSTT_08323</name>
</gene>
<dbReference type="EMBL" id="PKSL01000075">
    <property type="protein sequence ID" value="POW07403.1"/>
    <property type="molecule type" value="Genomic_DNA"/>
</dbReference>
<proteinExistence type="predicted"/>
<protein>
    <submittedName>
        <fullName evidence="1">Uncharacterized protein</fullName>
    </submittedName>
</protein>
<dbReference type="VEuPathDB" id="FungiDB:PSTT_08323"/>
<evidence type="ECO:0000313" key="1">
    <source>
        <dbReference type="EMBL" id="POW07403.1"/>
    </source>
</evidence>
<keyword evidence="2" id="KW-1185">Reference proteome</keyword>
<accession>A0A2S4VCY7</accession>
<evidence type="ECO:0000313" key="2">
    <source>
        <dbReference type="Proteomes" id="UP000239156"/>
    </source>
</evidence>
<sequence>MRLGLSLPRTLASHEPSCLHALTRMRHGGR</sequence>
<organism evidence="1 2">
    <name type="scientific">Puccinia striiformis</name>
    <dbReference type="NCBI Taxonomy" id="27350"/>
    <lineage>
        <taxon>Eukaryota</taxon>
        <taxon>Fungi</taxon>
        <taxon>Dikarya</taxon>
        <taxon>Basidiomycota</taxon>
        <taxon>Pucciniomycotina</taxon>
        <taxon>Pucciniomycetes</taxon>
        <taxon>Pucciniales</taxon>
        <taxon>Pucciniaceae</taxon>
        <taxon>Puccinia</taxon>
    </lineage>
</organism>
<name>A0A2S4VCY7_9BASI</name>
<comment type="caution">
    <text evidence="1">The sequence shown here is derived from an EMBL/GenBank/DDBJ whole genome shotgun (WGS) entry which is preliminary data.</text>
</comment>
<reference evidence="1" key="1">
    <citation type="submission" date="2017-12" db="EMBL/GenBank/DDBJ databases">
        <title>Gene loss provides genomic basis for host adaptation in cereal stripe rust fungi.</title>
        <authorList>
            <person name="Xia C."/>
        </authorList>
    </citation>
    <scope>NUCLEOTIDE SEQUENCE [LARGE SCALE GENOMIC DNA]</scope>
    <source>
        <strain evidence="1">93-210</strain>
    </source>
</reference>
<dbReference type="Proteomes" id="UP000239156">
    <property type="component" value="Unassembled WGS sequence"/>
</dbReference>